<dbReference type="CDD" id="cd02014">
    <property type="entry name" value="TPP_POX"/>
    <property type="match status" value="1"/>
</dbReference>
<evidence type="ECO:0000259" key="2">
    <source>
        <dbReference type="Pfam" id="PF02775"/>
    </source>
</evidence>
<dbReference type="InterPro" id="IPR029035">
    <property type="entry name" value="DHS-like_NAD/FAD-binding_dom"/>
</dbReference>
<protein>
    <recommendedName>
        <fullName evidence="2">Thiamine pyrophosphate enzyme TPP-binding domain-containing protein</fullName>
    </recommendedName>
</protein>
<proteinExistence type="predicted"/>
<dbReference type="PROSITE" id="PS00187">
    <property type="entry name" value="TPP_ENZYMES"/>
    <property type="match status" value="1"/>
</dbReference>
<dbReference type="InterPro" id="IPR029061">
    <property type="entry name" value="THDP-binding"/>
</dbReference>
<reference evidence="3 4" key="1">
    <citation type="journal article" date="2021" name="Int. J. Syst. Evol. Microbiol.">
        <title>Reticulibacter mediterranei gen. nov., sp. nov., within the new family Reticulibacteraceae fam. nov., and Ktedonospora formicarum gen. nov., sp. nov., Ktedonobacter robiniae sp. nov., Dictyobacter formicarum sp. nov. and Dictyobacter arantiisoli sp. nov., belonging to the class Ktedonobacteria.</title>
        <authorList>
            <person name="Yabe S."/>
            <person name="Zheng Y."/>
            <person name="Wang C.M."/>
            <person name="Sakai Y."/>
            <person name="Abe K."/>
            <person name="Yokota A."/>
            <person name="Donadio S."/>
            <person name="Cavaletti L."/>
            <person name="Monciardini P."/>
        </authorList>
    </citation>
    <scope>NUCLEOTIDE SEQUENCE [LARGE SCALE GENOMIC DNA]</scope>
    <source>
        <strain evidence="3 4">SOSP1-30</strain>
    </source>
</reference>
<dbReference type="Gene3D" id="3.40.50.1220">
    <property type="entry name" value="TPP-binding domain"/>
    <property type="match status" value="1"/>
</dbReference>
<keyword evidence="1" id="KW-0786">Thiamine pyrophosphate</keyword>
<organism evidence="3 4">
    <name type="scientific">Ktedonobacter robiniae</name>
    <dbReference type="NCBI Taxonomy" id="2778365"/>
    <lineage>
        <taxon>Bacteria</taxon>
        <taxon>Bacillati</taxon>
        <taxon>Chloroflexota</taxon>
        <taxon>Ktedonobacteria</taxon>
        <taxon>Ktedonobacterales</taxon>
        <taxon>Ktedonobacteraceae</taxon>
        <taxon>Ktedonobacter</taxon>
    </lineage>
</organism>
<dbReference type="SUPFAM" id="SSF52467">
    <property type="entry name" value="DHS-like NAD/FAD-binding domain"/>
    <property type="match status" value="1"/>
</dbReference>
<dbReference type="SUPFAM" id="SSF52518">
    <property type="entry name" value="Thiamin diphosphate-binding fold (THDP-binding)"/>
    <property type="match status" value="1"/>
</dbReference>
<comment type="caution">
    <text evidence="3">The sequence shown here is derived from an EMBL/GenBank/DDBJ whole genome shotgun (WGS) entry which is preliminary data.</text>
</comment>
<accession>A0ABQ3V6L2</accession>
<dbReference type="Pfam" id="PF02775">
    <property type="entry name" value="TPP_enzyme_C"/>
    <property type="match status" value="1"/>
</dbReference>
<dbReference type="InterPro" id="IPR047211">
    <property type="entry name" value="POXB-like"/>
</dbReference>
<dbReference type="InterPro" id="IPR047212">
    <property type="entry name" value="TPP_POXB-like"/>
</dbReference>
<sequence length="290" mass="32486">MVSIRYPMEVNLIGDSTETLRALIPLIQRKADRSWRQKIEANYHEWWKVVEARAKEKAEPLNPEYVFWELSQRLPDDCILTGDAGTATNWYGRTIKMRRGMMGSLSGSLATMGAAVPYAIAAKFAYPGRTVIALTGDGAMQMNGLNEMITVAKYWKKWPNPRLIFLVLNNRDLNQVTWEMRIEAGNPKLESTQDLPDFPYARFANSLGLKGVRVDNPDDVGKAWDAALASDRPVIFEAYTSGNVPTLPPHITLEQAQRYTTALLKGDPEEEGILMESIKGVVAGIVPHKH</sequence>
<dbReference type="PANTHER" id="PTHR42981:SF2">
    <property type="entry name" value="PYRUVATE DEHYDROGENASE [UBIQUINONE]"/>
    <property type="match status" value="1"/>
</dbReference>
<keyword evidence="4" id="KW-1185">Reference proteome</keyword>
<evidence type="ECO:0000256" key="1">
    <source>
        <dbReference type="ARBA" id="ARBA00023052"/>
    </source>
</evidence>
<evidence type="ECO:0000313" key="3">
    <source>
        <dbReference type="EMBL" id="GHO60085.1"/>
    </source>
</evidence>
<dbReference type="PANTHER" id="PTHR42981">
    <property type="entry name" value="PYRUVATE DEHYDROGENASE [UBIQUINONE]"/>
    <property type="match status" value="1"/>
</dbReference>
<dbReference type="InterPro" id="IPR011766">
    <property type="entry name" value="TPP_enzyme_TPP-bd"/>
</dbReference>
<evidence type="ECO:0000313" key="4">
    <source>
        <dbReference type="Proteomes" id="UP000654345"/>
    </source>
</evidence>
<feature type="domain" description="Thiamine pyrophosphate enzyme TPP-binding" evidence="2">
    <location>
        <begin position="83"/>
        <end position="237"/>
    </location>
</feature>
<name>A0ABQ3V6L2_9CHLR</name>
<dbReference type="Proteomes" id="UP000654345">
    <property type="component" value="Unassembled WGS sequence"/>
</dbReference>
<dbReference type="Gene3D" id="3.40.50.970">
    <property type="match status" value="1"/>
</dbReference>
<gene>
    <name evidence="3" type="ORF">KSB_85600</name>
</gene>
<dbReference type="InterPro" id="IPR000399">
    <property type="entry name" value="TPP-bd_CS"/>
</dbReference>
<dbReference type="EMBL" id="BNJG01000004">
    <property type="protein sequence ID" value="GHO60085.1"/>
    <property type="molecule type" value="Genomic_DNA"/>
</dbReference>